<comment type="caution">
    <text evidence="1">The sequence shown here is derived from an EMBL/GenBank/DDBJ whole genome shotgun (WGS) entry which is preliminary data.</text>
</comment>
<proteinExistence type="predicted"/>
<accession>A0ACC2RXM5</accession>
<dbReference type="EMBL" id="QTSX02006426">
    <property type="protein sequence ID" value="KAJ9054758.1"/>
    <property type="molecule type" value="Genomic_DNA"/>
</dbReference>
<gene>
    <name evidence="1" type="ORF">DSO57_1010845</name>
</gene>
<evidence type="ECO:0000313" key="2">
    <source>
        <dbReference type="Proteomes" id="UP001165960"/>
    </source>
</evidence>
<reference evidence="1" key="1">
    <citation type="submission" date="2022-04" db="EMBL/GenBank/DDBJ databases">
        <title>Genome of the entomopathogenic fungus Entomophthora muscae.</title>
        <authorList>
            <person name="Elya C."/>
            <person name="Lovett B.R."/>
            <person name="Lee E."/>
            <person name="Macias A.M."/>
            <person name="Hajek A.E."/>
            <person name="De Bivort B.L."/>
            <person name="Kasson M.T."/>
            <person name="De Fine Licht H.H."/>
            <person name="Stajich J.E."/>
        </authorList>
    </citation>
    <scope>NUCLEOTIDE SEQUENCE</scope>
    <source>
        <strain evidence="1">Berkeley</strain>
    </source>
</reference>
<evidence type="ECO:0000313" key="1">
    <source>
        <dbReference type="EMBL" id="KAJ9054758.1"/>
    </source>
</evidence>
<organism evidence="1 2">
    <name type="scientific">Entomophthora muscae</name>
    <dbReference type="NCBI Taxonomy" id="34485"/>
    <lineage>
        <taxon>Eukaryota</taxon>
        <taxon>Fungi</taxon>
        <taxon>Fungi incertae sedis</taxon>
        <taxon>Zoopagomycota</taxon>
        <taxon>Entomophthoromycotina</taxon>
        <taxon>Entomophthoromycetes</taxon>
        <taxon>Entomophthorales</taxon>
        <taxon>Entomophthoraceae</taxon>
        <taxon>Entomophthora</taxon>
    </lineage>
</organism>
<sequence length="237" mass="27172">MKQMSRSIRPTHKAESRGTLVAFNPHNFFNMEVGEPQAVYYPENLSMLSGSDFLFPSVNMPAYMHGGYCMKEDVDGFPDYSMPQDQLGEPIEFGRHATSGVHADKVRFILETSRPTITTDEFMRRHSIPDIQLADEKDSPILRSDGFPEEQMNRKASKKLTNRAAAVRCRVRKASWVKDTRDKLESDRESNKDMLQTIVELQQEIFKIHRILSTASVTCPSTFRPRNKLPQDNTDIE</sequence>
<dbReference type="Proteomes" id="UP001165960">
    <property type="component" value="Unassembled WGS sequence"/>
</dbReference>
<keyword evidence="2" id="KW-1185">Reference proteome</keyword>
<name>A0ACC2RXM5_9FUNG</name>
<protein>
    <submittedName>
        <fullName evidence="1">Uncharacterized protein</fullName>
    </submittedName>
</protein>